<evidence type="ECO:0008006" key="6">
    <source>
        <dbReference type="Google" id="ProtNLM"/>
    </source>
</evidence>
<dbReference type="InterPro" id="IPR020059">
    <property type="entry name" value="Glu/Gln-tRNA-synth_Ib_codon-bd"/>
</dbReference>
<dbReference type="EMBL" id="JTDE01000167">
    <property type="protein sequence ID" value="KAF7262115.1"/>
    <property type="molecule type" value="Genomic_DNA"/>
</dbReference>
<dbReference type="PANTHER" id="PTHR43097">
    <property type="entry name" value="GLUTAMINE-TRNA LIGASE"/>
    <property type="match status" value="1"/>
</dbReference>
<dbReference type="OrthoDB" id="10250478at2759"/>
<gene>
    <name evidence="4" type="ORF">EG68_00573</name>
</gene>
<dbReference type="InterPro" id="IPR020056">
    <property type="entry name" value="Rbsml_bL25/Gln-tRNA_synth_N"/>
</dbReference>
<feature type="domain" description="Glutamyl/glutaminyl-tRNA synthetase class Ib anti-codon binding" evidence="2">
    <location>
        <begin position="23"/>
        <end position="125"/>
    </location>
</feature>
<dbReference type="GO" id="GO:0005829">
    <property type="term" value="C:cytosol"/>
    <property type="evidence" value="ECO:0007669"/>
    <property type="project" value="TreeGrafter"/>
</dbReference>
<keyword evidence="5" id="KW-1185">Reference proteome</keyword>
<evidence type="ECO:0000256" key="1">
    <source>
        <dbReference type="ARBA" id="ARBA00022917"/>
    </source>
</evidence>
<dbReference type="InterPro" id="IPR049437">
    <property type="entry name" value="tRNA-synt_1c_C2"/>
</dbReference>
<feature type="domain" description="tRNA synthetases class I (E and Q) anti-codon binding" evidence="3">
    <location>
        <begin position="139"/>
        <end position="211"/>
    </location>
</feature>
<dbReference type="Pfam" id="PF03950">
    <property type="entry name" value="tRNA-synt_1c_C"/>
    <property type="match status" value="1"/>
</dbReference>
<accession>A0A8S9Z3S1</accession>
<organism evidence="4 5">
    <name type="scientific">Paragonimus skrjabini miyazakii</name>
    <dbReference type="NCBI Taxonomy" id="59628"/>
    <lineage>
        <taxon>Eukaryota</taxon>
        <taxon>Metazoa</taxon>
        <taxon>Spiralia</taxon>
        <taxon>Lophotrochozoa</taxon>
        <taxon>Platyhelminthes</taxon>
        <taxon>Trematoda</taxon>
        <taxon>Digenea</taxon>
        <taxon>Plagiorchiida</taxon>
        <taxon>Troglotremata</taxon>
        <taxon>Troglotrematidae</taxon>
        <taxon>Paragonimus</taxon>
    </lineage>
</organism>
<protein>
    <recommendedName>
        <fullName evidence="6">Glutaminyl-tRNA synthetase</fullName>
    </recommendedName>
</protein>
<comment type="caution">
    <text evidence="4">The sequence shown here is derived from an EMBL/GenBank/DDBJ whole genome shotgun (WGS) entry which is preliminary data.</text>
</comment>
<dbReference type="GO" id="GO:0004819">
    <property type="term" value="F:glutamine-tRNA ligase activity"/>
    <property type="evidence" value="ECO:0007669"/>
    <property type="project" value="TreeGrafter"/>
</dbReference>
<dbReference type="PANTHER" id="PTHR43097:SF4">
    <property type="entry name" value="GLUTAMINE--TRNA LIGASE"/>
    <property type="match status" value="1"/>
</dbReference>
<dbReference type="GO" id="GO:0006425">
    <property type="term" value="P:glutaminyl-tRNA aminoacylation"/>
    <property type="evidence" value="ECO:0007669"/>
    <property type="project" value="TreeGrafter"/>
</dbReference>
<dbReference type="Proteomes" id="UP000822476">
    <property type="component" value="Unassembled WGS sequence"/>
</dbReference>
<sequence>MSQTVLDPSALEACVRDYLNDHAPRVMAVLDPLRVRISNWNELYPNMDMGEVDVPDFPSVPDSKTHKCIITPEVYVDATDFQEVPDKGYRRLTPSQSVGLRHAGLVFQVSEVIKDDSGKVIELVGTAKSVEEVIKPKAFIQWVSKPIHCEVRLYDRLFTVKDPENAKDGFMSVVNPNSLVVMGNAMVEQFLKNAPVFSAYQFERIGYFAVDPDSTAERMVFNRTVVLKADPGKTI</sequence>
<dbReference type="SUPFAM" id="SSF50715">
    <property type="entry name" value="Ribosomal protein L25-like"/>
    <property type="match status" value="1"/>
</dbReference>
<proteinExistence type="predicted"/>
<dbReference type="Pfam" id="PF20974">
    <property type="entry name" value="tRNA-synt_1c_C2"/>
    <property type="match status" value="1"/>
</dbReference>
<evidence type="ECO:0000313" key="5">
    <source>
        <dbReference type="Proteomes" id="UP000822476"/>
    </source>
</evidence>
<dbReference type="AlphaFoldDB" id="A0A8S9Z3S1"/>
<evidence type="ECO:0000259" key="3">
    <source>
        <dbReference type="Pfam" id="PF20974"/>
    </source>
</evidence>
<dbReference type="InterPro" id="IPR011035">
    <property type="entry name" value="Ribosomal_bL25/Gln-tRNA_synth"/>
</dbReference>
<dbReference type="Gene3D" id="2.40.240.10">
    <property type="entry name" value="Ribosomal Protein L25, Chain P"/>
    <property type="match status" value="2"/>
</dbReference>
<evidence type="ECO:0000313" key="4">
    <source>
        <dbReference type="EMBL" id="KAF7262115.1"/>
    </source>
</evidence>
<dbReference type="GO" id="GO:0017101">
    <property type="term" value="C:aminoacyl-tRNA synthetase multienzyme complex"/>
    <property type="evidence" value="ECO:0007669"/>
    <property type="project" value="TreeGrafter"/>
</dbReference>
<dbReference type="InterPro" id="IPR050132">
    <property type="entry name" value="Gln/Glu-tRNA_Ligase"/>
</dbReference>
<evidence type="ECO:0000259" key="2">
    <source>
        <dbReference type="Pfam" id="PF03950"/>
    </source>
</evidence>
<reference evidence="4" key="1">
    <citation type="submission" date="2019-07" db="EMBL/GenBank/DDBJ databases">
        <title>Annotation for the trematode Paragonimus miyazaki's.</title>
        <authorList>
            <person name="Choi Y.-J."/>
        </authorList>
    </citation>
    <scope>NUCLEOTIDE SEQUENCE</scope>
    <source>
        <strain evidence="4">Japan</strain>
    </source>
</reference>
<name>A0A8S9Z3S1_9TREM</name>
<keyword evidence="1" id="KW-0648">Protein biosynthesis</keyword>
<dbReference type="GO" id="GO:0005524">
    <property type="term" value="F:ATP binding"/>
    <property type="evidence" value="ECO:0007669"/>
    <property type="project" value="InterPro"/>
</dbReference>